<name>A0AAV3S3X3_9EURY</name>
<dbReference type="RefSeq" id="WP_211313213.1">
    <property type="nucleotide sequence ID" value="NZ_BAAABL010000029.1"/>
</dbReference>
<dbReference type="Proteomes" id="UP001500837">
    <property type="component" value="Unassembled WGS sequence"/>
</dbReference>
<sequence>MSGPHAYIRRCPHRVAGATLGFVLLEPIGAVLFSIESLVIRIVTYRAVVMYGVDAGDATGGERRGASRRVSG</sequence>
<gene>
    <name evidence="1" type="ORF">GCM10009066_05960</name>
</gene>
<dbReference type="AlphaFoldDB" id="A0AAV3S3X3"/>
<evidence type="ECO:0000313" key="1">
    <source>
        <dbReference type="EMBL" id="GAA0294246.1"/>
    </source>
</evidence>
<keyword evidence="2" id="KW-1185">Reference proteome</keyword>
<protein>
    <submittedName>
        <fullName evidence="1">Uncharacterized protein</fullName>
    </submittedName>
</protein>
<evidence type="ECO:0000313" key="2">
    <source>
        <dbReference type="Proteomes" id="UP001500837"/>
    </source>
</evidence>
<proteinExistence type="predicted"/>
<reference evidence="1 2" key="1">
    <citation type="journal article" date="2019" name="Int. J. Syst. Evol. Microbiol.">
        <title>The Global Catalogue of Microorganisms (GCM) 10K type strain sequencing project: providing services to taxonomists for standard genome sequencing and annotation.</title>
        <authorList>
            <consortium name="The Broad Institute Genomics Platform"/>
            <consortium name="The Broad Institute Genome Sequencing Center for Infectious Disease"/>
            <person name="Wu L."/>
            <person name="Ma J."/>
        </authorList>
    </citation>
    <scope>NUCLEOTIDE SEQUENCE [LARGE SCALE GENOMIC DNA]</scope>
    <source>
        <strain evidence="1 2">JCM 16330</strain>
    </source>
</reference>
<accession>A0AAV3S3X3</accession>
<comment type="caution">
    <text evidence="1">The sequence shown here is derived from an EMBL/GenBank/DDBJ whole genome shotgun (WGS) entry which is preliminary data.</text>
</comment>
<organism evidence="1 2">
    <name type="scientific">Halarchaeum salinum</name>
    <dbReference type="NCBI Taxonomy" id="489912"/>
    <lineage>
        <taxon>Archaea</taxon>
        <taxon>Methanobacteriati</taxon>
        <taxon>Methanobacteriota</taxon>
        <taxon>Stenosarchaea group</taxon>
        <taxon>Halobacteria</taxon>
        <taxon>Halobacteriales</taxon>
        <taxon>Halobacteriaceae</taxon>
    </lineage>
</organism>
<dbReference type="EMBL" id="BAAABL010000029">
    <property type="protein sequence ID" value="GAA0294246.1"/>
    <property type="molecule type" value="Genomic_DNA"/>
</dbReference>